<reference evidence="7" key="1">
    <citation type="submission" date="2016-09" db="EMBL/GenBank/DDBJ databases">
        <authorList>
            <person name="Varghese N."/>
            <person name="Submissions S."/>
        </authorList>
    </citation>
    <scope>NUCLEOTIDE SEQUENCE [LARGE SCALE GENOMIC DNA]</scope>
    <source>
        <strain evidence="7">S5</strain>
    </source>
</reference>
<keyword evidence="3" id="KW-0175">Coiled coil</keyword>
<dbReference type="PANTHER" id="PTHR32089">
    <property type="entry name" value="METHYL-ACCEPTING CHEMOTAXIS PROTEIN MCPB"/>
    <property type="match status" value="1"/>
</dbReference>
<dbReference type="InterPro" id="IPR004089">
    <property type="entry name" value="MCPsignal_dom"/>
</dbReference>
<evidence type="ECO:0000256" key="1">
    <source>
        <dbReference type="ARBA" id="ARBA00023224"/>
    </source>
</evidence>
<sequence length="492" mass="54467">MSKKEYSFEERNSLLIKLYVVSVVLATIILFAGGLPLVTNLIGTLFGVTTVVLVYTMNRLNKKVNLIPYILIISLAMMTIFMLENRPAITSYLLVYYSIIIISLYHYYHYVLISGLFGLVITNLFFVRYGDITVVDYTTVHLVSFNILFVLMTMFLIYQCIIGKNIQGQAQQLASEAIESKGRIESIMQQVGVTVNKLDSLNEQLTDHSQSTNTYSNELATTFNEIAGGIENQADSASSISESIMAVDQEVNHIESETITMEKDAKHTGEVVKDGFAQVNQLTDTIQQVDLTLHKTVAEMEGLNQATESVEAILKTISDIADQTNLLALNAAIEAARAGDAGKGFAVVAQEVRKLAEHSIDSTDEITKILSQIQNKTNEATARVKESESLFSESKSLTKSTNQAFSNVDRFIVELQATSADLNQRVVKLSQSSSVVVDEINDVSSTSEQLSASVEEVLASIEEQNIRMNDLNDKVIEIDQLTDKLRTHLKND</sequence>
<dbReference type="PROSITE" id="PS50111">
    <property type="entry name" value="CHEMOTAXIS_TRANSDUC_2"/>
    <property type="match status" value="1"/>
</dbReference>
<protein>
    <submittedName>
        <fullName evidence="6">Methyl-accepting chemotaxis protein</fullName>
    </submittedName>
</protein>
<dbReference type="GO" id="GO:0016020">
    <property type="term" value="C:membrane"/>
    <property type="evidence" value="ECO:0007669"/>
    <property type="project" value="InterPro"/>
</dbReference>
<dbReference type="Proteomes" id="UP000242949">
    <property type="component" value="Unassembled WGS sequence"/>
</dbReference>
<feature type="transmembrane region" description="Helical" evidence="4">
    <location>
        <begin position="64"/>
        <end position="83"/>
    </location>
</feature>
<organism evidence="6 7">
    <name type="scientific">Pelagirhabdus alkalitolerans</name>
    <dbReference type="NCBI Taxonomy" id="1612202"/>
    <lineage>
        <taxon>Bacteria</taxon>
        <taxon>Bacillati</taxon>
        <taxon>Bacillota</taxon>
        <taxon>Bacilli</taxon>
        <taxon>Bacillales</taxon>
        <taxon>Bacillaceae</taxon>
        <taxon>Pelagirhabdus</taxon>
    </lineage>
</organism>
<dbReference type="EMBL" id="FMYI01000001">
    <property type="protein sequence ID" value="SDB83766.1"/>
    <property type="molecule type" value="Genomic_DNA"/>
</dbReference>
<accession>A0A1G6GRF2</accession>
<evidence type="ECO:0000313" key="7">
    <source>
        <dbReference type="Proteomes" id="UP000242949"/>
    </source>
</evidence>
<proteinExistence type="predicted"/>
<dbReference type="GO" id="GO:0007165">
    <property type="term" value="P:signal transduction"/>
    <property type="evidence" value="ECO:0007669"/>
    <property type="project" value="UniProtKB-KW"/>
</dbReference>
<evidence type="ECO:0000256" key="4">
    <source>
        <dbReference type="SAM" id="Phobius"/>
    </source>
</evidence>
<gene>
    <name evidence="6" type="ORF">SAMN05421734_101347</name>
</gene>
<dbReference type="AlphaFoldDB" id="A0A1G6GRF2"/>
<feature type="transmembrane region" description="Helical" evidence="4">
    <location>
        <begin position="37"/>
        <end position="57"/>
    </location>
</feature>
<keyword evidence="7" id="KW-1185">Reference proteome</keyword>
<dbReference type="Gene3D" id="1.10.287.950">
    <property type="entry name" value="Methyl-accepting chemotaxis protein"/>
    <property type="match status" value="1"/>
</dbReference>
<evidence type="ECO:0000256" key="3">
    <source>
        <dbReference type="SAM" id="Coils"/>
    </source>
</evidence>
<feature type="transmembrane region" description="Helical" evidence="4">
    <location>
        <begin position="142"/>
        <end position="162"/>
    </location>
</feature>
<keyword evidence="1 2" id="KW-0807">Transducer</keyword>
<evidence type="ECO:0000313" key="6">
    <source>
        <dbReference type="EMBL" id="SDB83766.1"/>
    </source>
</evidence>
<keyword evidence="4" id="KW-0812">Transmembrane</keyword>
<dbReference type="STRING" id="1612202.SAMN05421734_101347"/>
<dbReference type="PANTHER" id="PTHR32089:SF112">
    <property type="entry name" value="LYSOZYME-LIKE PROTEIN-RELATED"/>
    <property type="match status" value="1"/>
</dbReference>
<evidence type="ECO:0000259" key="5">
    <source>
        <dbReference type="PROSITE" id="PS50111"/>
    </source>
</evidence>
<dbReference type="RefSeq" id="WP_176759180.1">
    <property type="nucleotide sequence ID" value="NZ_FMYI01000001.1"/>
</dbReference>
<keyword evidence="4" id="KW-1133">Transmembrane helix</keyword>
<feature type="domain" description="Methyl-accepting transducer" evidence="5">
    <location>
        <begin position="208"/>
        <end position="465"/>
    </location>
</feature>
<dbReference type="SMART" id="SM00283">
    <property type="entry name" value="MA"/>
    <property type="match status" value="1"/>
</dbReference>
<feature type="coiled-coil region" evidence="3">
    <location>
        <begin position="412"/>
        <end position="481"/>
    </location>
</feature>
<dbReference type="Pfam" id="PF00015">
    <property type="entry name" value="MCPsignal"/>
    <property type="match status" value="1"/>
</dbReference>
<feature type="transmembrane region" description="Helical" evidence="4">
    <location>
        <begin position="89"/>
        <end position="105"/>
    </location>
</feature>
<feature type="transmembrane region" description="Helical" evidence="4">
    <location>
        <begin position="12"/>
        <end position="31"/>
    </location>
</feature>
<keyword evidence="4" id="KW-0472">Membrane</keyword>
<name>A0A1G6GRF2_9BACI</name>
<dbReference type="SUPFAM" id="SSF58104">
    <property type="entry name" value="Methyl-accepting chemotaxis protein (MCP) signaling domain"/>
    <property type="match status" value="1"/>
</dbReference>
<evidence type="ECO:0000256" key="2">
    <source>
        <dbReference type="PROSITE-ProRule" id="PRU00284"/>
    </source>
</evidence>